<dbReference type="Proteomes" id="UP000199308">
    <property type="component" value="Unassembled WGS sequence"/>
</dbReference>
<gene>
    <name evidence="2" type="ORF">SAMN05660429_02832</name>
</gene>
<dbReference type="AlphaFoldDB" id="A0A1I0HJ15"/>
<dbReference type="InterPro" id="IPR024331">
    <property type="entry name" value="DUF3859"/>
</dbReference>
<proteinExistence type="predicted"/>
<evidence type="ECO:0000313" key="2">
    <source>
        <dbReference type="EMBL" id="SET83819.1"/>
    </source>
</evidence>
<dbReference type="EMBL" id="FOHK01000016">
    <property type="protein sequence ID" value="SET83819.1"/>
    <property type="molecule type" value="Genomic_DNA"/>
</dbReference>
<protein>
    <recommendedName>
        <fullName evidence="1">DUF3859 domain-containing protein</fullName>
    </recommendedName>
</protein>
<evidence type="ECO:0000259" key="1">
    <source>
        <dbReference type="Pfam" id="PF12975"/>
    </source>
</evidence>
<dbReference type="RefSeq" id="WP_093331871.1">
    <property type="nucleotide sequence ID" value="NZ_AP027363.1"/>
</dbReference>
<dbReference type="OrthoDB" id="9789349at2"/>
<reference evidence="2 3" key="1">
    <citation type="submission" date="2016-10" db="EMBL/GenBank/DDBJ databases">
        <authorList>
            <person name="de Groot N.N."/>
        </authorList>
    </citation>
    <scope>NUCLEOTIDE SEQUENCE [LARGE SCALE GENOMIC DNA]</scope>
    <source>
        <strain evidence="2 3">DSM 19706</strain>
    </source>
</reference>
<name>A0A1I0HJ15_THASX</name>
<sequence length="153" mass="17854">MAKQKPVFTLKTCGIHSSWDETSKNLPKIKAFTHEVPAKIDIEFGYILNVQKGKGIKLDYCIYHPDIPDDNGRVMAPFDGEVYVRNSDWDFYLGDTIWAPIENKIGPWRIVIKWQDRIVADELFNVIKDEDSEQNYYQQLSPTFGKRRKTARK</sequence>
<feature type="domain" description="DUF3859" evidence="1">
    <location>
        <begin position="5"/>
        <end position="126"/>
    </location>
</feature>
<keyword evidence="3" id="KW-1185">Reference proteome</keyword>
<dbReference type="STRING" id="349064.SAMN05660429_02832"/>
<dbReference type="Pfam" id="PF12975">
    <property type="entry name" value="DUF3859"/>
    <property type="match status" value="1"/>
</dbReference>
<evidence type="ECO:0000313" key="3">
    <source>
        <dbReference type="Proteomes" id="UP000199308"/>
    </source>
</evidence>
<dbReference type="Gene3D" id="2.60.40.2390">
    <property type="match status" value="1"/>
</dbReference>
<organism evidence="2 3">
    <name type="scientific">Thalassotalea agarivorans</name>
    <name type="common">Thalassomonas agarivorans</name>
    <dbReference type="NCBI Taxonomy" id="349064"/>
    <lineage>
        <taxon>Bacteria</taxon>
        <taxon>Pseudomonadati</taxon>
        <taxon>Pseudomonadota</taxon>
        <taxon>Gammaproteobacteria</taxon>
        <taxon>Alteromonadales</taxon>
        <taxon>Colwelliaceae</taxon>
        <taxon>Thalassotalea</taxon>
    </lineage>
</organism>
<accession>A0A1I0HJ15</accession>